<feature type="binding site" evidence="14">
    <location>
        <position position="243"/>
    </location>
    <ligand>
        <name>Mg(2+)</name>
        <dbReference type="ChEBI" id="CHEBI:18420"/>
    </ligand>
</feature>
<evidence type="ECO:0000256" key="7">
    <source>
        <dbReference type="ARBA" id="ARBA00022605"/>
    </source>
</evidence>
<dbReference type="InterPro" id="IPR024084">
    <property type="entry name" value="IsoPropMal-DH-like_dom"/>
</dbReference>
<dbReference type="Proteomes" id="UP000274661">
    <property type="component" value="Unassembled WGS sequence"/>
</dbReference>
<organism evidence="17 18">
    <name type="scientific">Sphingomonas ginkgonis</name>
    <dbReference type="NCBI Taxonomy" id="2315330"/>
    <lineage>
        <taxon>Bacteria</taxon>
        <taxon>Pseudomonadati</taxon>
        <taxon>Pseudomonadota</taxon>
        <taxon>Alphaproteobacteria</taxon>
        <taxon>Sphingomonadales</taxon>
        <taxon>Sphingomonadaceae</taxon>
        <taxon>Sphingomonas</taxon>
    </lineage>
</organism>
<dbReference type="GO" id="GO:0000287">
    <property type="term" value="F:magnesium ion binding"/>
    <property type="evidence" value="ECO:0007669"/>
    <property type="project" value="InterPro"/>
</dbReference>
<feature type="domain" description="Isopropylmalate dehydrogenase-like" evidence="16">
    <location>
        <begin position="3"/>
        <end position="339"/>
    </location>
</feature>
<evidence type="ECO:0000313" key="18">
    <source>
        <dbReference type="Proteomes" id="UP000274661"/>
    </source>
</evidence>
<feature type="binding site" evidence="14">
    <location>
        <position position="215"/>
    </location>
    <ligand>
        <name>Mg(2+)</name>
        <dbReference type="ChEBI" id="CHEBI:18420"/>
    </ligand>
</feature>
<evidence type="ECO:0000256" key="11">
    <source>
        <dbReference type="ARBA" id="ARBA00023027"/>
    </source>
</evidence>
<dbReference type="Pfam" id="PF00180">
    <property type="entry name" value="Iso_dh"/>
    <property type="match status" value="1"/>
</dbReference>
<evidence type="ECO:0000256" key="14">
    <source>
        <dbReference type="HAMAP-Rule" id="MF_01033"/>
    </source>
</evidence>
<comment type="cofactor">
    <cofactor evidence="14 15">
        <name>Mg(2+)</name>
        <dbReference type="ChEBI" id="CHEBI:18420"/>
    </cofactor>
    <cofactor evidence="14 15">
        <name>Mn(2+)</name>
        <dbReference type="ChEBI" id="CHEBI:29035"/>
    </cofactor>
    <text evidence="14 15">Binds 1 Mg(2+) or Mn(2+) ion per subunit.</text>
</comment>
<accession>A0A3S0EK20</accession>
<dbReference type="PROSITE" id="PS00470">
    <property type="entry name" value="IDH_IMDH"/>
    <property type="match status" value="1"/>
</dbReference>
<feature type="binding site" evidence="14">
    <location>
        <position position="239"/>
    </location>
    <ligand>
        <name>Mg(2+)</name>
        <dbReference type="ChEBI" id="CHEBI:18420"/>
    </ligand>
</feature>
<keyword evidence="9 14" id="KW-0460">Magnesium</keyword>
<dbReference type="InterPro" id="IPR019818">
    <property type="entry name" value="IsoCit/isopropylmalate_DH_CS"/>
</dbReference>
<keyword evidence="10 14" id="KW-0560">Oxidoreductase</keyword>
<keyword evidence="12 14" id="KW-0464">Manganese</keyword>
<dbReference type="GO" id="GO:0051287">
    <property type="term" value="F:NAD binding"/>
    <property type="evidence" value="ECO:0007669"/>
    <property type="project" value="InterPro"/>
</dbReference>
<feature type="binding site" evidence="14">
    <location>
        <position position="93"/>
    </location>
    <ligand>
        <name>substrate</name>
    </ligand>
</feature>
<evidence type="ECO:0000259" key="16">
    <source>
        <dbReference type="SMART" id="SM01329"/>
    </source>
</evidence>
<keyword evidence="6 14" id="KW-0432">Leucine biosynthesis</keyword>
<comment type="similarity">
    <text evidence="4 14">Belongs to the isocitrate and isopropylmalate dehydrogenases family. LeuB type 1 subfamily.</text>
</comment>
<dbReference type="OrthoDB" id="9767905at2"/>
<dbReference type="GO" id="GO:0003862">
    <property type="term" value="F:3-isopropylmalate dehydrogenase activity"/>
    <property type="evidence" value="ECO:0007669"/>
    <property type="project" value="UniProtKB-UniRule"/>
</dbReference>
<proteinExistence type="inferred from homology"/>
<dbReference type="PANTHER" id="PTHR42979:SF1">
    <property type="entry name" value="3-ISOPROPYLMALATE DEHYDROGENASE"/>
    <property type="match status" value="1"/>
</dbReference>
<evidence type="ECO:0000256" key="10">
    <source>
        <dbReference type="ARBA" id="ARBA00023002"/>
    </source>
</evidence>
<feature type="binding site" evidence="14">
    <location>
        <position position="103"/>
    </location>
    <ligand>
        <name>substrate</name>
    </ligand>
</feature>
<evidence type="ECO:0000256" key="2">
    <source>
        <dbReference type="ARBA" id="ARBA00001936"/>
    </source>
</evidence>
<comment type="caution">
    <text evidence="17">The sequence shown here is derived from an EMBL/GenBank/DDBJ whole genome shotgun (WGS) entry which is preliminary data.</text>
</comment>
<feature type="site" description="Important for catalysis" evidence="14">
    <location>
        <position position="183"/>
    </location>
</feature>
<comment type="cofactor">
    <cofactor evidence="2">
        <name>Mn(2+)</name>
        <dbReference type="ChEBI" id="CHEBI:29035"/>
    </cofactor>
</comment>
<dbReference type="AlphaFoldDB" id="A0A3S0EK20"/>
<dbReference type="SMART" id="SM01329">
    <property type="entry name" value="Iso_dh"/>
    <property type="match status" value="1"/>
</dbReference>
<dbReference type="FunFam" id="3.40.718.10:FF:000006">
    <property type="entry name" value="3-isopropylmalate dehydrogenase"/>
    <property type="match status" value="1"/>
</dbReference>
<dbReference type="SUPFAM" id="SSF53659">
    <property type="entry name" value="Isocitrate/Isopropylmalate dehydrogenase-like"/>
    <property type="match status" value="1"/>
</dbReference>
<evidence type="ECO:0000256" key="4">
    <source>
        <dbReference type="ARBA" id="ARBA00008319"/>
    </source>
</evidence>
<dbReference type="RefSeq" id="WP_126717324.1">
    <property type="nucleotide sequence ID" value="NZ_RWJF01000001.1"/>
</dbReference>
<keyword evidence="11 14" id="KW-0520">NAD</keyword>
<comment type="subunit">
    <text evidence="5 14 15">Homodimer.</text>
</comment>
<evidence type="ECO:0000256" key="6">
    <source>
        <dbReference type="ARBA" id="ARBA00022430"/>
    </source>
</evidence>
<comment type="function">
    <text evidence="14 15">Catalyzes the oxidation of 3-carboxy-2-hydroxy-4-methylpentanoate (3-isopropylmalate) to 3-carboxy-4-methyl-2-oxopentanoate. The product decarboxylates to 4-methyl-2 oxopentanoate.</text>
</comment>
<feature type="binding site" evidence="14">
    <location>
        <position position="215"/>
    </location>
    <ligand>
        <name>substrate</name>
    </ligand>
</feature>
<evidence type="ECO:0000256" key="9">
    <source>
        <dbReference type="ARBA" id="ARBA00022842"/>
    </source>
</evidence>
<evidence type="ECO:0000256" key="15">
    <source>
        <dbReference type="RuleBase" id="RU004445"/>
    </source>
</evidence>
<keyword evidence="7 14" id="KW-0028">Amino-acid biosynthesis</keyword>
<dbReference type="EMBL" id="RWJF01000001">
    <property type="protein sequence ID" value="RST29481.1"/>
    <property type="molecule type" value="Genomic_DNA"/>
</dbReference>
<keyword evidence="13 14" id="KW-0100">Branched-chain amino acid biosynthesis</keyword>
<dbReference type="InterPro" id="IPR004429">
    <property type="entry name" value="Isopropylmalate_DH"/>
</dbReference>
<dbReference type="GO" id="GO:0005829">
    <property type="term" value="C:cytosol"/>
    <property type="evidence" value="ECO:0007669"/>
    <property type="project" value="TreeGrafter"/>
</dbReference>
<comment type="catalytic activity">
    <reaction evidence="1 14 15">
        <text>(2R,3S)-3-isopropylmalate + NAD(+) = 4-methyl-2-oxopentanoate + CO2 + NADH</text>
        <dbReference type="Rhea" id="RHEA:32271"/>
        <dbReference type="ChEBI" id="CHEBI:16526"/>
        <dbReference type="ChEBI" id="CHEBI:17865"/>
        <dbReference type="ChEBI" id="CHEBI:35121"/>
        <dbReference type="ChEBI" id="CHEBI:57540"/>
        <dbReference type="ChEBI" id="CHEBI:57945"/>
        <dbReference type="EC" id="1.1.1.85"/>
    </reaction>
</comment>
<feature type="binding site" evidence="14">
    <location>
        <position position="131"/>
    </location>
    <ligand>
        <name>substrate</name>
    </ligand>
</feature>
<feature type="site" description="Important for catalysis" evidence="14">
    <location>
        <position position="138"/>
    </location>
</feature>
<evidence type="ECO:0000256" key="3">
    <source>
        <dbReference type="ARBA" id="ARBA00004762"/>
    </source>
</evidence>
<comment type="caution">
    <text evidence="14">Lacks conserved residue(s) required for the propagation of feature annotation.</text>
</comment>
<evidence type="ECO:0000256" key="5">
    <source>
        <dbReference type="ARBA" id="ARBA00011738"/>
    </source>
</evidence>
<keyword evidence="8 14" id="KW-0479">Metal-binding</keyword>
<evidence type="ECO:0000313" key="17">
    <source>
        <dbReference type="EMBL" id="RST29481.1"/>
    </source>
</evidence>
<dbReference type="EC" id="1.1.1.85" evidence="14"/>
<evidence type="ECO:0000256" key="1">
    <source>
        <dbReference type="ARBA" id="ARBA00000624"/>
    </source>
</evidence>
<comment type="pathway">
    <text evidence="3 14 15">Amino-acid biosynthesis; L-leucine biosynthesis; L-leucine from 3-methyl-2-oxobutanoate: step 3/4.</text>
</comment>
<dbReference type="NCBIfam" id="TIGR00169">
    <property type="entry name" value="leuB"/>
    <property type="match status" value="1"/>
</dbReference>
<name>A0A3S0EK20_9SPHN</name>
<dbReference type="UniPathway" id="UPA00048">
    <property type="reaction ID" value="UER00072"/>
</dbReference>
<sequence length="358" mass="37808">MINIVILPGDGIGPEVTTEAVRCLELLSRARGLGLRFTGHHFGGAGIDAHGDPLPASTLAACKAANAVLLGAVGGDKWDEAPIRPEAGLLRIRAELGLYANLRPARIYKGLEDASPLRADLAQGTDVLVVRELTGGLYFGARTYSDEAASDLCSYSRPEIERIAHIAFHAARGRRRKLCSVDKANVLATSKLWRKVVSEIAAGYPEVELSHLYVDAAAMALVTRPRDFDVILTENLFGDILSDELSVIGGSIGLLGSASVGGDGPGLFEPIHGSAPPLAGKDVANPAGAIASAAMMLTELGLPECAQLLTVSLERTIEEGHRTADLGGTTRCSEFGARVRDNLRFELARSEAGERRVA</sequence>
<dbReference type="GO" id="GO:0009098">
    <property type="term" value="P:L-leucine biosynthetic process"/>
    <property type="evidence" value="ECO:0007669"/>
    <property type="project" value="UniProtKB-UniRule"/>
</dbReference>
<dbReference type="HAMAP" id="MF_01033">
    <property type="entry name" value="LeuB_type1"/>
    <property type="match status" value="1"/>
</dbReference>
<evidence type="ECO:0000256" key="12">
    <source>
        <dbReference type="ARBA" id="ARBA00023211"/>
    </source>
</evidence>
<gene>
    <name evidence="14 17" type="primary">leuB</name>
    <name evidence="17" type="ORF">HMF7854_00530</name>
</gene>
<protein>
    <recommendedName>
        <fullName evidence="14">3-isopropylmalate dehydrogenase</fullName>
        <ecNumber evidence="14">1.1.1.85</ecNumber>
    </recommendedName>
    <alternativeName>
        <fullName evidence="14">3-IPM-DH</fullName>
    </alternativeName>
    <alternativeName>
        <fullName evidence="14">Beta-IPM dehydrogenase</fullName>
        <shortName evidence="14">IMDH</shortName>
    </alternativeName>
</protein>
<keyword evidence="18" id="KW-1185">Reference proteome</keyword>
<evidence type="ECO:0000256" key="13">
    <source>
        <dbReference type="ARBA" id="ARBA00023304"/>
    </source>
</evidence>
<reference evidence="17 18" key="1">
    <citation type="submission" date="2018-12" db="EMBL/GenBank/DDBJ databases">
        <title>Sphingomonas sp. HMF7854 Genome sequencing and assembly.</title>
        <authorList>
            <person name="Cha I."/>
            <person name="Kang H."/>
            <person name="Kim H."/>
            <person name="Kang J."/>
            <person name="Joh K."/>
        </authorList>
    </citation>
    <scope>NUCLEOTIDE SEQUENCE [LARGE SCALE GENOMIC DNA]</scope>
    <source>
        <strain evidence="17 18">HMF7854</strain>
    </source>
</reference>
<dbReference type="PANTHER" id="PTHR42979">
    <property type="entry name" value="3-ISOPROPYLMALATE DEHYDROGENASE"/>
    <property type="match status" value="1"/>
</dbReference>
<comment type="subcellular location">
    <subcellularLocation>
        <location evidence="14">Cytoplasm</location>
    </subcellularLocation>
</comment>
<dbReference type="Gene3D" id="3.40.718.10">
    <property type="entry name" value="Isopropylmalate Dehydrogenase"/>
    <property type="match status" value="1"/>
</dbReference>
<evidence type="ECO:0000256" key="8">
    <source>
        <dbReference type="ARBA" id="ARBA00022723"/>
    </source>
</evidence>
<keyword evidence="14" id="KW-0963">Cytoplasm</keyword>